<feature type="domain" description="Anticodon-binding" evidence="2">
    <location>
        <begin position="2"/>
        <end position="64"/>
    </location>
</feature>
<proteinExistence type="predicted"/>
<dbReference type="AlphaFoldDB" id="A0A2G8JFM5"/>
<reference evidence="3 4" key="1">
    <citation type="journal article" date="2017" name="PLoS Biol.">
        <title>The sea cucumber genome provides insights into morphological evolution and visceral regeneration.</title>
        <authorList>
            <person name="Zhang X."/>
            <person name="Sun L."/>
            <person name="Yuan J."/>
            <person name="Sun Y."/>
            <person name="Gao Y."/>
            <person name="Zhang L."/>
            <person name="Li S."/>
            <person name="Dai H."/>
            <person name="Hamel J.F."/>
            <person name="Liu C."/>
            <person name="Yu Y."/>
            <person name="Liu S."/>
            <person name="Lin W."/>
            <person name="Guo K."/>
            <person name="Jin S."/>
            <person name="Xu P."/>
            <person name="Storey K.B."/>
            <person name="Huan P."/>
            <person name="Zhang T."/>
            <person name="Zhou Y."/>
            <person name="Zhang J."/>
            <person name="Lin C."/>
            <person name="Li X."/>
            <person name="Xing L."/>
            <person name="Huo D."/>
            <person name="Sun M."/>
            <person name="Wang L."/>
            <person name="Mercier A."/>
            <person name="Li F."/>
            <person name="Yang H."/>
            <person name="Xiang J."/>
        </authorList>
    </citation>
    <scope>NUCLEOTIDE SEQUENCE [LARGE SCALE GENOMIC DNA]</scope>
    <source>
        <strain evidence="3">Shaxun</strain>
        <tissue evidence="3">Muscle</tissue>
    </source>
</reference>
<dbReference type="InterPro" id="IPR036621">
    <property type="entry name" value="Anticodon-bd_dom_sf"/>
</dbReference>
<keyword evidence="4" id="KW-1185">Reference proteome</keyword>
<dbReference type="SUPFAM" id="SSF52954">
    <property type="entry name" value="Class II aaRS ABD-related"/>
    <property type="match status" value="1"/>
</dbReference>
<keyword evidence="1" id="KW-0648">Protein biosynthesis</keyword>
<accession>A0A2G8JFM5</accession>
<protein>
    <submittedName>
        <fullName evidence="3">Putative Threonyl-tRNA synthetase, cytoplasmic</fullName>
    </submittedName>
</protein>
<dbReference type="EMBL" id="MRZV01002151">
    <property type="protein sequence ID" value="PIK34509.1"/>
    <property type="molecule type" value="Genomic_DNA"/>
</dbReference>
<dbReference type="InterPro" id="IPR004154">
    <property type="entry name" value="Anticodon-bd"/>
</dbReference>
<dbReference type="STRING" id="307972.A0A2G8JFM5"/>
<dbReference type="PANTHER" id="PTHR11451:SF46">
    <property type="entry name" value="THREONINE--TRNA LIGASE"/>
    <property type="match status" value="1"/>
</dbReference>
<gene>
    <name evidence="3" type="ORF">BSL78_28661</name>
</gene>
<dbReference type="GO" id="GO:0006435">
    <property type="term" value="P:threonyl-tRNA aminoacylation"/>
    <property type="evidence" value="ECO:0007669"/>
    <property type="project" value="TreeGrafter"/>
</dbReference>
<dbReference type="GO" id="GO:0004829">
    <property type="term" value="F:threonine-tRNA ligase activity"/>
    <property type="evidence" value="ECO:0007669"/>
    <property type="project" value="TreeGrafter"/>
</dbReference>
<evidence type="ECO:0000313" key="4">
    <source>
        <dbReference type="Proteomes" id="UP000230750"/>
    </source>
</evidence>
<evidence type="ECO:0000256" key="1">
    <source>
        <dbReference type="ARBA" id="ARBA00022917"/>
    </source>
</evidence>
<name>A0A2G8JFM5_STIJA</name>
<dbReference type="GO" id="GO:0005739">
    <property type="term" value="C:mitochondrion"/>
    <property type="evidence" value="ECO:0007669"/>
    <property type="project" value="TreeGrafter"/>
</dbReference>
<organism evidence="3 4">
    <name type="scientific">Stichopus japonicus</name>
    <name type="common">Sea cucumber</name>
    <dbReference type="NCBI Taxonomy" id="307972"/>
    <lineage>
        <taxon>Eukaryota</taxon>
        <taxon>Metazoa</taxon>
        <taxon>Echinodermata</taxon>
        <taxon>Eleutherozoa</taxon>
        <taxon>Echinozoa</taxon>
        <taxon>Holothuroidea</taxon>
        <taxon>Aspidochirotacea</taxon>
        <taxon>Aspidochirotida</taxon>
        <taxon>Stichopodidae</taxon>
        <taxon>Apostichopus</taxon>
    </lineage>
</organism>
<sequence length="84" mass="9824">MVEHDTDDSDTMNKKIRNAQLSQFNFILVVGEKEKTNDTVNVRTRDNLVHGERSIAEVIQRFTELNEKRIIQSEESFGDKKQEE</sequence>
<comment type="caution">
    <text evidence="3">The sequence shown here is derived from an EMBL/GenBank/DDBJ whole genome shotgun (WGS) entry which is preliminary data.</text>
</comment>
<dbReference type="Proteomes" id="UP000230750">
    <property type="component" value="Unassembled WGS sequence"/>
</dbReference>
<dbReference type="Pfam" id="PF03129">
    <property type="entry name" value="HGTP_anticodon"/>
    <property type="match status" value="1"/>
</dbReference>
<keyword evidence="3" id="KW-0436">Ligase</keyword>
<dbReference type="OrthoDB" id="10064103at2759"/>
<keyword evidence="3" id="KW-0030">Aminoacyl-tRNA synthetase</keyword>
<dbReference type="Gene3D" id="3.40.50.800">
    <property type="entry name" value="Anticodon-binding domain"/>
    <property type="match status" value="1"/>
</dbReference>
<evidence type="ECO:0000259" key="2">
    <source>
        <dbReference type="Pfam" id="PF03129"/>
    </source>
</evidence>
<dbReference type="PANTHER" id="PTHR11451">
    <property type="entry name" value="THREONINE-TRNA LIGASE"/>
    <property type="match status" value="1"/>
</dbReference>
<evidence type="ECO:0000313" key="3">
    <source>
        <dbReference type="EMBL" id="PIK34509.1"/>
    </source>
</evidence>